<proteinExistence type="predicted"/>
<feature type="compositionally biased region" description="Basic and acidic residues" evidence="1">
    <location>
        <begin position="1"/>
        <end position="19"/>
    </location>
</feature>
<gene>
    <name evidence="2" type="ORF">F444_05821</name>
</gene>
<sequence length="115" mass="12244">MFQNERRHFNALAEKEHSQMSDPTSTAPADLASNKPVVNSATGAVSGERDDSGDETFTADSKTDGSEIELQSQESASSENGGEADIGIYLMDGDLRSQVTEIINADECGNRCVEG</sequence>
<dbReference type="AlphaFoldDB" id="A0A081AKT8"/>
<comment type="caution">
    <text evidence="2">The sequence shown here is derived from an EMBL/GenBank/DDBJ whole genome shotgun (WGS) entry which is preliminary data.</text>
</comment>
<dbReference type="EMBL" id="ANJA01001092">
    <property type="protein sequence ID" value="ETO79499.1"/>
    <property type="molecule type" value="Genomic_DNA"/>
</dbReference>
<feature type="compositionally biased region" description="Polar residues" evidence="1">
    <location>
        <begin position="69"/>
        <end position="80"/>
    </location>
</feature>
<organism evidence="2 3">
    <name type="scientific">Phytophthora nicotianae P1976</name>
    <dbReference type="NCBI Taxonomy" id="1317066"/>
    <lineage>
        <taxon>Eukaryota</taxon>
        <taxon>Sar</taxon>
        <taxon>Stramenopiles</taxon>
        <taxon>Oomycota</taxon>
        <taxon>Peronosporomycetes</taxon>
        <taxon>Peronosporales</taxon>
        <taxon>Peronosporaceae</taxon>
        <taxon>Phytophthora</taxon>
    </lineage>
</organism>
<name>A0A081AKT8_PHYNI</name>
<protein>
    <submittedName>
        <fullName evidence="2">Uncharacterized protein</fullName>
    </submittedName>
</protein>
<reference evidence="2 3" key="1">
    <citation type="submission" date="2013-11" db="EMBL/GenBank/DDBJ databases">
        <title>The Genome Sequence of Phytophthora parasitica P1976.</title>
        <authorList>
            <consortium name="The Broad Institute Genomics Platform"/>
            <person name="Russ C."/>
            <person name="Tyler B."/>
            <person name="Panabieres F."/>
            <person name="Shan W."/>
            <person name="Tripathy S."/>
            <person name="Grunwald N."/>
            <person name="Machado M."/>
            <person name="Johnson C.S."/>
            <person name="Walker B."/>
            <person name="Young S."/>
            <person name="Zeng Q."/>
            <person name="Gargeya S."/>
            <person name="Fitzgerald M."/>
            <person name="Haas B."/>
            <person name="Abouelleil A."/>
            <person name="Allen A.W."/>
            <person name="Alvarado L."/>
            <person name="Arachchi H.M."/>
            <person name="Berlin A.M."/>
            <person name="Chapman S.B."/>
            <person name="Gainer-Dewar J."/>
            <person name="Goldberg J."/>
            <person name="Griggs A."/>
            <person name="Gujja S."/>
            <person name="Hansen M."/>
            <person name="Howarth C."/>
            <person name="Imamovic A."/>
            <person name="Ireland A."/>
            <person name="Larimer J."/>
            <person name="McCowan C."/>
            <person name="Murphy C."/>
            <person name="Pearson M."/>
            <person name="Poon T.W."/>
            <person name="Priest M."/>
            <person name="Roberts A."/>
            <person name="Saif S."/>
            <person name="Shea T."/>
            <person name="Sisk P."/>
            <person name="Sykes S."/>
            <person name="Wortman J."/>
            <person name="Nusbaum C."/>
            <person name="Birren B."/>
        </authorList>
    </citation>
    <scope>NUCLEOTIDE SEQUENCE [LARGE SCALE GENOMIC DNA]</scope>
    <source>
        <strain evidence="2 3">P1976</strain>
    </source>
</reference>
<accession>A0A081AKT8</accession>
<feature type="region of interest" description="Disordered" evidence="1">
    <location>
        <begin position="1"/>
        <end position="85"/>
    </location>
</feature>
<dbReference type="Proteomes" id="UP000028582">
    <property type="component" value="Unassembled WGS sequence"/>
</dbReference>
<evidence type="ECO:0000256" key="1">
    <source>
        <dbReference type="SAM" id="MobiDB-lite"/>
    </source>
</evidence>
<evidence type="ECO:0000313" key="3">
    <source>
        <dbReference type="Proteomes" id="UP000028582"/>
    </source>
</evidence>
<dbReference type="OrthoDB" id="10501096at2759"/>
<evidence type="ECO:0000313" key="2">
    <source>
        <dbReference type="EMBL" id="ETO79499.1"/>
    </source>
</evidence>